<dbReference type="PANTHER" id="PTHR43606:SF2">
    <property type="entry name" value="ALKALINE PHOSPHATASE FAMILY PROTEIN (AFU_ORTHOLOGUE AFUA_5G03860)"/>
    <property type="match status" value="1"/>
</dbReference>
<dbReference type="Pfam" id="PF09423">
    <property type="entry name" value="PhoD"/>
    <property type="match status" value="1"/>
</dbReference>
<dbReference type="Gene3D" id="2.60.40.380">
    <property type="entry name" value="Purple acid phosphatase-like, N-terminal"/>
    <property type="match status" value="1"/>
</dbReference>
<gene>
    <name evidence="3" type="ORF">PAQ31011_01800</name>
</gene>
<dbReference type="OrthoDB" id="327733at2"/>
<feature type="domain" description="Phospholipase D N-terminal" evidence="2">
    <location>
        <begin position="38"/>
        <end position="132"/>
    </location>
</feature>
<dbReference type="EMBL" id="CABPSN010000002">
    <property type="protein sequence ID" value="VVD94291.1"/>
    <property type="molecule type" value="Genomic_DNA"/>
</dbReference>
<dbReference type="InterPro" id="IPR018946">
    <property type="entry name" value="PhoD-like_MPP"/>
</dbReference>
<evidence type="ECO:0000259" key="2">
    <source>
        <dbReference type="Pfam" id="PF16655"/>
    </source>
</evidence>
<dbReference type="InterPro" id="IPR029052">
    <property type="entry name" value="Metallo-depent_PP-like"/>
</dbReference>
<dbReference type="Proteomes" id="UP000366819">
    <property type="component" value="Unassembled WGS sequence"/>
</dbReference>
<proteinExistence type="predicted"/>
<protein>
    <submittedName>
        <fullName evidence="3">Alkaline phosphatase</fullName>
    </submittedName>
</protein>
<evidence type="ECO:0000313" key="3">
    <source>
        <dbReference type="EMBL" id="VVD94291.1"/>
    </source>
</evidence>
<dbReference type="InterPro" id="IPR052900">
    <property type="entry name" value="Phospholipid_Metab_Enz"/>
</dbReference>
<accession>A0A5E4U3K0</accession>
<dbReference type="CDD" id="cd07389">
    <property type="entry name" value="MPP_PhoD"/>
    <property type="match status" value="1"/>
</dbReference>
<dbReference type="InterPro" id="IPR032093">
    <property type="entry name" value="PhoD_N"/>
</dbReference>
<evidence type="ECO:0000259" key="1">
    <source>
        <dbReference type="Pfam" id="PF09423"/>
    </source>
</evidence>
<sequence>MKRRTFLAGSGLLVGAPAVIIRQSSARSVSHGTRFPFSVASGDPTADAVVLWTRLARDTVDTSPVASTPVNVEWMVATDRRMTKVVRRGVAVAEPMYGHSVHVDVAGLAPDREYWYAFRCGNELSPIGRTRTLPSERADISRFRFNVVSCQNWEQGYFDAYDGMAADDPSFVMHVGDYIYDVSRGGGVRDHERRALPMTLDDYRRRHALYKTDAALRRAHETFAFIFTLDNHDALEDNTTDVTQLKRRAAAYQAWYEFQPVRYAPLPASPAMQIQRGYDIGNLMRLTIPDTRQFRDSETPCASVSDSKFAFGVYEQACKANDAPERSMLGAGQELWLKDRLQNTPAQWNMIASTVKMTPFDMRHNDALYRYLQSWDGYPAERNRILDQITAARVPNPVSLSGDIHSYIISSVVRNVGDDPRTAPMTELVGTSISALWPEPLDKPMAQGLPLNPHVNYYESQQRGYMRCTVTRDALLTDLRTIDFTDKPGGTVRTSKRFVVENGKTGAQEI</sequence>
<feature type="domain" description="PhoD-like phosphatase metallophosphatase" evidence="1">
    <location>
        <begin position="145"/>
        <end position="478"/>
    </location>
</feature>
<reference evidence="3 4" key="1">
    <citation type="submission" date="2019-08" db="EMBL/GenBank/DDBJ databases">
        <authorList>
            <person name="Peeters C."/>
        </authorList>
    </citation>
    <scope>NUCLEOTIDE SEQUENCE [LARGE SCALE GENOMIC DNA]</scope>
    <source>
        <strain evidence="3 4">LMG 31011</strain>
    </source>
</reference>
<dbReference type="PANTHER" id="PTHR43606">
    <property type="entry name" value="PHOSPHATASE, PUTATIVE (AFU_ORTHOLOGUE AFUA_6G08710)-RELATED"/>
    <property type="match status" value="1"/>
</dbReference>
<organism evidence="3 4">
    <name type="scientific">Pandoraea aquatica</name>
    <dbReference type="NCBI Taxonomy" id="2508290"/>
    <lineage>
        <taxon>Bacteria</taxon>
        <taxon>Pseudomonadati</taxon>
        <taxon>Pseudomonadota</taxon>
        <taxon>Betaproteobacteria</taxon>
        <taxon>Burkholderiales</taxon>
        <taxon>Burkholderiaceae</taxon>
        <taxon>Pandoraea</taxon>
    </lineage>
</organism>
<evidence type="ECO:0000313" key="4">
    <source>
        <dbReference type="Proteomes" id="UP000366819"/>
    </source>
</evidence>
<dbReference type="InterPro" id="IPR038607">
    <property type="entry name" value="PhoD-like_sf"/>
</dbReference>
<dbReference type="RefSeq" id="WP_150575453.1">
    <property type="nucleotide sequence ID" value="NZ_CABPSN010000002.1"/>
</dbReference>
<keyword evidence="4" id="KW-1185">Reference proteome</keyword>
<name>A0A5E4U3K0_9BURK</name>
<dbReference type="SUPFAM" id="SSF56300">
    <property type="entry name" value="Metallo-dependent phosphatases"/>
    <property type="match status" value="1"/>
</dbReference>
<dbReference type="AlphaFoldDB" id="A0A5E4U3K0"/>
<dbReference type="Gene3D" id="3.60.21.70">
    <property type="entry name" value="PhoD-like phosphatase"/>
    <property type="match status" value="1"/>
</dbReference>
<dbReference type="Pfam" id="PF16655">
    <property type="entry name" value="PhoD_N"/>
    <property type="match status" value="1"/>
</dbReference>